<dbReference type="Pfam" id="PF01590">
    <property type="entry name" value="GAF"/>
    <property type="match status" value="1"/>
</dbReference>
<sequence length="240" mass="25372">MDRQEWAWRRATERAAMDGGPVSLETVCAAATAATGVDGYGVTLVSAPGMRMLACASDPVGVMLEEVQLTCGQGPCTEAYAELAAVRVPDLDTAADRWPGFVPPVVRRGVRAVFAFPLQVAGVRIGAVDLYRCKAGDLTADQAADAQAFATVAAGLAFRSHPAPAVLEAVVADEPPHGFPAVVHQATGMLAAQLDVSADEALVRLRAYAFLHEQPLTGLARRVLERRLILDDDHETDSGR</sequence>
<dbReference type="Gene3D" id="1.10.10.10">
    <property type="entry name" value="Winged helix-like DNA-binding domain superfamily/Winged helix DNA-binding domain"/>
    <property type="match status" value="1"/>
</dbReference>
<evidence type="ECO:0000313" key="5">
    <source>
        <dbReference type="Proteomes" id="UP001501509"/>
    </source>
</evidence>
<keyword evidence="2" id="KW-0804">Transcription</keyword>
<dbReference type="InterPro" id="IPR012074">
    <property type="entry name" value="GAF_ANTAR"/>
</dbReference>
<evidence type="ECO:0000313" key="4">
    <source>
        <dbReference type="EMBL" id="GAA2615068.1"/>
    </source>
</evidence>
<dbReference type="InterPro" id="IPR029016">
    <property type="entry name" value="GAF-like_dom_sf"/>
</dbReference>
<dbReference type="InterPro" id="IPR003018">
    <property type="entry name" value="GAF"/>
</dbReference>
<keyword evidence="1" id="KW-0805">Transcription regulation</keyword>
<accession>A0ABP6CD28</accession>
<feature type="domain" description="ANTAR" evidence="3">
    <location>
        <begin position="163"/>
        <end position="224"/>
    </location>
</feature>
<dbReference type="SMART" id="SM01012">
    <property type="entry name" value="ANTAR"/>
    <property type="match status" value="1"/>
</dbReference>
<dbReference type="EMBL" id="BAAATD010000008">
    <property type="protein sequence ID" value="GAA2615068.1"/>
    <property type="molecule type" value="Genomic_DNA"/>
</dbReference>
<comment type="caution">
    <text evidence="4">The sequence shown here is derived from an EMBL/GenBank/DDBJ whole genome shotgun (WGS) entry which is preliminary data.</text>
</comment>
<evidence type="ECO:0000256" key="2">
    <source>
        <dbReference type="ARBA" id="ARBA00023163"/>
    </source>
</evidence>
<name>A0ABP6CD28_9ACTN</name>
<dbReference type="PIRSF" id="PIRSF036625">
    <property type="entry name" value="GAF_ANTAR"/>
    <property type="match status" value="1"/>
</dbReference>
<dbReference type="InterPro" id="IPR036388">
    <property type="entry name" value="WH-like_DNA-bd_sf"/>
</dbReference>
<evidence type="ECO:0000259" key="3">
    <source>
        <dbReference type="SMART" id="SM01012"/>
    </source>
</evidence>
<dbReference type="Pfam" id="PF03861">
    <property type="entry name" value="ANTAR"/>
    <property type="match status" value="1"/>
</dbReference>
<dbReference type="RefSeq" id="WP_344545585.1">
    <property type="nucleotide sequence ID" value="NZ_BAAATD010000008.1"/>
</dbReference>
<gene>
    <name evidence="4" type="ORF">GCM10010411_57560</name>
</gene>
<dbReference type="InterPro" id="IPR005561">
    <property type="entry name" value="ANTAR"/>
</dbReference>
<dbReference type="Gene3D" id="3.30.450.40">
    <property type="match status" value="1"/>
</dbReference>
<protein>
    <submittedName>
        <fullName evidence="4">ANTAR domain-containing protein</fullName>
    </submittedName>
</protein>
<dbReference type="SUPFAM" id="SSF55781">
    <property type="entry name" value="GAF domain-like"/>
    <property type="match status" value="1"/>
</dbReference>
<evidence type="ECO:0000256" key="1">
    <source>
        <dbReference type="ARBA" id="ARBA00023015"/>
    </source>
</evidence>
<organism evidence="4 5">
    <name type="scientific">Actinomadura fulvescens</name>
    <dbReference type="NCBI Taxonomy" id="46160"/>
    <lineage>
        <taxon>Bacteria</taxon>
        <taxon>Bacillati</taxon>
        <taxon>Actinomycetota</taxon>
        <taxon>Actinomycetes</taxon>
        <taxon>Streptosporangiales</taxon>
        <taxon>Thermomonosporaceae</taxon>
        <taxon>Actinomadura</taxon>
    </lineage>
</organism>
<reference evidence="5" key="1">
    <citation type="journal article" date="2019" name="Int. J. Syst. Evol. Microbiol.">
        <title>The Global Catalogue of Microorganisms (GCM) 10K type strain sequencing project: providing services to taxonomists for standard genome sequencing and annotation.</title>
        <authorList>
            <consortium name="The Broad Institute Genomics Platform"/>
            <consortium name="The Broad Institute Genome Sequencing Center for Infectious Disease"/>
            <person name="Wu L."/>
            <person name="Ma J."/>
        </authorList>
    </citation>
    <scope>NUCLEOTIDE SEQUENCE [LARGE SCALE GENOMIC DNA]</scope>
    <source>
        <strain evidence="5">JCM 6833</strain>
    </source>
</reference>
<dbReference type="Proteomes" id="UP001501509">
    <property type="component" value="Unassembled WGS sequence"/>
</dbReference>
<keyword evidence="5" id="KW-1185">Reference proteome</keyword>
<proteinExistence type="predicted"/>